<evidence type="ECO:0000313" key="3">
    <source>
        <dbReference type="Proteomes" id="UP000499080"/>
    </source>
</evidence>
<dbReference type="EMBL" id="BGPR01010200">
    <property type="protein sequence ID" value="GBN44831.1"/>
    <property type="molecule type" value="Genomic_DNA"/>
</dbReference>
<keyword evidence="3" id="KW-1185">Reference proteome</keyword>
<sequence length="208" mass="23551">MRQLAPNDDSGIASGASQNTPDDNPDESVAEKYLRLFRVIQDGEPTPEAFVYFEELVQLFCADIKDSLSNNSAPPRTVIYNGEDQIPTAEDAQAIQKLYKRNKKRAIREILKSLGDRCMIDVQTIYNFFSTAWGPALSDPTYYSEAEDGRVEVIDRPFTVKEVALKLKKADNTSPGPDRIKYFHWRQIDPTAKTLSTIFNLCHLQKNS</sequence>
<name>A0A4Y2P0K5_ARAVE</name>
<comment type="caution">
    <text evidence="2">The sequence shown here is derived from an EMBL/GenBank/DDBJ whole genome shotgun (WGS) entry which is preliminary data.</text>
</comment>
<dbReference type="OrthoDB" id="6628767at2759"/>
<proteinExistence type="predicted"/>
<dbReference type="AlphaFoldDB" id="A0A4Y2P0K5"/>
<gene>
    <name evidence="2" type="ORF">AVEN_133522_1</name>
</gene>
<dbReference type="Proteomes" id="UP000499080">
    <property type="component" value="Unassembled WGS sequence"/>
</dbReference>
<feature type="region of interest" description="Disordered" evidence="1">
    <location>
        <begin position="1"/>
        <end position="27"/>
    </location>
</feature>
<accession>A0A4Y2P0K5</accession>
<protein>
    <submittedName>
        <fullName evidence="2">Uncharacterized protein</fullName>
    </submittedName>
</protein>
<evidence type="ECO:0000256" key="1">
    <source>
        <dbReference type="SAM" id="MobiDB-lite"/>
    </source>
</evidence>
<organism evidence="2 3">
    <name type="scientific">Araneus ventricosus</name>
    <name type="common">Orbweaver spider</name>
    <name type="synonym">Epeira ventricosa</name>
    <dbReference type="NCBI Taxonomy" id="182803"/>
    <lineage>
        <taxon>Eukaryota</taxon>
        <taxon>Metazoa</taxon>
        <taxon>Ecdysozoa</taxon>
        <taxon>Arthropoda</taxon>
        <taxon>Chelicerata</taxon>
        <taxon>Arachnida</taxon>
        <taxon>Araneae</taxon>
        <taxon>Araneomorphae</taxon>
        <taxon>Entelegynae</taxon>
        <taxon>Araneoidea</taxon>
        <taxon>Araneidae</taxon>
        <taxon>Araneus</taxon>
    </lineage>
</organism>
<reference evidence="2 3" key="1">
    <citation type="journal article" date="2019" name="Sci. Rep.">
        <title>Orb-weaving spider Araneus ventricosus genome elucidates the spidroin gene catalogue.</title>
        <authorList>
            <person name="Kono N."/>
            <person name="Nakamura H."/>
            <person name="Ohtoshi R."/>
            <person name="Moran D.A.P."/>
            <person name="Shinohara A."/>
            <person name="Yoshida Y."/>
            <person name="Fujiwara M."/>
            <person name="Mori M."/>
            <person name="Tomita M."/>
            <person name="Arakawa K."/>
        </authorList>
    </citation>
    <scope>NUCLEOTIDE SEQUENCE [LARGE SCALE GENOMIC DNA]</scope>
</reference>
<evidence type="ECO:0000313" key="2">
    <source>
        <dbReference type="EMBL" id="GBN44831.1"/>
    </source>
</evidence>